<feature type="region of interest" description="Disordered" evidence="3">
    <location>
        <begin position="170"/>
        <end position="199"/>
    </location>
</feature>
<dbReference type="Proteomes" id="UP001491310">
    <property type="component" value="Unassembled WGS sequence"/>
</dbReference>
<sequence length="511" mass="55475">MGEGEGEGCQVCHSSRKPLLCPNCVKRGILNDLALKSIRHHRQKLLERVNRSLDPQRRKELQAVQQQRKDEGSEALARTSARAAAAEEKFRRVLEEAEKLRASNKRRSRLLAEASEQLARRRTEQLVHVLPESIQQRTMHLRIMSDQLTLARSQRMAALLEVLPLQIPALRPSSPEAQGDRGPRAAPLPGRGGSGSGDAPATVPYVKLCGLRLPESFTPYVDDQKDAQETGTVLGCLAQFLHLAAFYLDGPLLHTLGLQGSTSSLWVPRSFWEAGPPTENAVHHLHIRSGAHTAAAAPDANNAGYTLAGITQQWENMKSGNSSLRPSRRQKEDLAMALRMLWRSTAALLAEHLGPDAQTLPSDWNPIASLAVLCLQAARPSPRRRAASAQVSLAGSNLLRAAALGAGATMAAEGFLTDDDENEVVDGWDMVQRPAVWQPDASTAAPLLGPEAAMYLPPPPSRPVDVLNWERAMFTDSNSVYLTHIAPALAAALPPSTLTALLSPFRRSSGN</sequence>
<keyword evidence="1 2" id="KW-0175">Coiled coil</keyword>
<dbReference type="EMBL" id="JALJOT010000009">
    <property type="protein sequence ID" value="KAK9907569.1"/>
    <property type="molecule type" value="Genomic_DNA"/>
</dbReference>
<feature type="coiled-coil region" evidence="2">
    <location>
        <begin position="76"/>
        <end position="103"/>
    </location>
</feature>
<dbReference type="InterPro" id="IPR018791">
    <property type="entry name" value="UV_resistance/autophagy_Atg14"/>
</dbReference>
<accession>A0ABR2YLE7</accession>
<evidence type="ECO:0000313" key="4">
    <source>
        <dbReference type="EMBL" id="KAK9907569.1"/>
    </source>
</evidence>
<name>A0ABR2YLE7_9CHLO</name>
<evidence type="ECO:0000313" key="5">
    <source>
        <dbReference type="Proteomes" id="UP001491310"/>
    </source>
</evidence>
<dbReference type="PANTHER" id="PTHR15157:SF5">
    <property type="entry name" value="UV RADIATION RESISTANCE-ASSOCIATED GENE PROTEIN"/>
    <property type="match status" value="1"/>
</dbReference>
<gene>
    <name evidence="4" type="ORF">WJX75_006157</name>
</gene>
<reference evidence="4 5" key="1">
    <citation type="journal article" date="2024" name="Nat. Commun.">
        <title>Phylogenomics reveals the evolutionary origins of lichenization in chlorophyte algae.</title>
        <authorList>
            <person name="Puginier C."/>
            <person name="Libourel C."/>
            <person name="Otte J."/>
            <person name="Skaloud P."/>
            <person name="Haon M."/>
            <person name="Grisel S."/>
            <person name="Petersen M."/>
            <person name="Berrin J.G."/>
            <person name="Delaux P.M."/>
            <person name="Dal Grande F."/>
            <person name="Keller J."/>
        </authorList>
    </citation>
    <scope>NUCLEOTIDE SEQUENCE [LARGE SCALE GENOMIC DNA]</scope>
    <source>
        <strain evidence="4 5">SAG 216-7</strain>
    </source>
</reference>
<keyword evidence="5" id="KW-1185">Reference proteome</keyword>
<comment type="caution">
    <text evidence="4">The sequence shown here is derived from an EMBL/GenBank/DDBJ whole genome shotgun (WGS) entry which is preliminary data.</text>
</comment>
<proteinExistence type="predicted"/>
<evidence type="ECO:0000256" key="2">
    <source>
        <dbReference type="SAM" id="Coils"/>
    </source>
</evidence>
<evidence type="ECO:0000256" key="1">
    <source>
        <dbReference type="ARBA" id="ARBA00023054"/>
    </source>
</evidence>
<dbReference type="Pfam" id="PF10186">
    <property type="entry name" value="ATG14"/>
    <property type="match status" value="1"/>
</dbReference>
<evidence type="ECO:0008006" key="6">
    <source>
        <dbReference type="Google" id="ProtNLM"/>
    </source>
</evidence>
<protein>
    <recommendedName>
        <fullName evidence="6">UV radiation resistance protein/autophagy-related protein 14</fullName>
    </recommendedName>
</protein>
<dbReference type="PANTHER" id="PTHR15157">
    <property type="entry name" value="UV RADIATION RESISTANCE-ASSOCIATED GENE PROTEIN"/>
    <property type="match status" value="1"/>
</dbReference>
<organism evidence="4 5">
    <name type="scientific">Coccomyxa subellipsoidea</name>
    <dbReference type="NCBI Taxonomy" id="248742"/>
    <lineage>
        <taxon>Eukaryota</taxon>
        <taxon>Viridiplantae</taxon>
        <taxon>Chlorophyta</taxon>
        <taxon>core chlorophytes</taxon>
        <taxon>Trebouxiophyceae</taxon>
        <taxon>Trebouxiophyceae incertae sedis</taxon>
        <taxon>Coccomyxaceae</taxon>
        <taxon>Coccomyxa</taxon>
    </lineage>
</organism>
<evidence type="ECO:0000256" key="3">
    <source>
        <dbReference type="SAM" id="MobiDB-lite"/>
    </source>
</evidence>